<dbReference type="InterPro" id="IPR028126">
    <property type="entry name" value="Spexin"/>
</dbReference>
<organism evidence="2 3">
    <name type="scientific">Pleuronectes platessa</name>
    <name type="common">European plaice</name>
    <dbReference type="NCBI Taxonomy" id="8262"/>
    <lineage>
        <taxon>Eukaryota</taxon>
        <taxon>Metazoa</taxon>
        <taxon>Chordata</taxon>
        <taxon>Craniata</taxon>
        <taxon>Vertebrata</taxon>
        <taxon>Euteleostomi</taxon>
        <taxon>Actinopterygii</taxon>
        <taxon>Neopterygii</taxon>
        <taxon>Teleostei</taxon>
        <taxon>Neoteleostei</taxon>
        <taxon>Acanthomorphata</taxon>
        <taxon>Carangaria</taxon>
        <taxon>Pleuronectiformes</taxon>
        <taxon>Pleuronectoidei</taxon>
        <taxon>Pleuronectidae</taxon>
        <taxon>Pleuronectes</taxon>
    </lineage>
</organism>
<comment type="caution">
    <text evidence="2">The sequence shown here is derived from an EMBL/GenBank/DDBJ whole genome shotgun (WGS) entry which is preliminary data.</text>
</comment>
<evidence type="ECO:0000256" key="1">
    <source>
        <dbReference type="SAM" id="Coils"/>
    </source>
</evidence>
<proteinExistence type="predicted"/>
<sequence length="152" mass="17376">MKELPVHQYGPCISIEKKEDPLPAVRLLRSPKVIVVEERGTHLHIHWGPQSMMYLKGKYGRRFVSEDDNSVQKQALQGWYALIRGTQRLQSLELSKPSHLFMRGVNLHSTGGRCCIEWMVESMQAASAELRELEKDDIADYQQAADEQQAEA</sequence>
<dbReference type="EMBL" id="CADEAL010004433">
    <property type="protein sequence ID" value="CAB1459455.1"/>
    <property type="molecule type" value="Genomic_DNA"/>
</dbReference>
<protein>
    <submittedName>
        <fullName evidence="2">Uncharacterized protein</fullName>
    </submittedName>
</protein>
<accession>A0A9N7W1F6</accession>
<reference evidence="2" key="1">
    <citation type="submission" date="2020-03" db="EMBL/GenBank/DDBJ databases">
        <authorList>
            <person name="Weist P."/>
        </authorList>
    </citation>
    <scope>NUCLEOTIDE SEQUENCE</scope>
</reference>
<dbReference type="Pfam" id="PF15171">
    <property type="entry name" value="Spexin"/>
    <property type="match status" value="1"/>
</dbReference>
<dbReference type="Proteomes" id="UP001153269">
    <property type="component" value="Unassembled WGS sequence"/>
</dbReference>
<gene>
    <name evidence="2" type="ORF">PLEPLA_LOCUS47292</name>
</gene>
<evidence type="ECO:0000313" key="2">
    <source>
        <dbReference type="EMBL" id="CAB1459455.1"/>
    </source>
</evidence>
<keyword evidence="1" id="KW-0175">Coiled coil</keyword>
<name>A0A9N7W1F6_PLEPL</name>
<evidence type="ECO:0000313" key="3">
    <source>
        <dbReference type="Proteomes" id="UP001153269"/>
    </source>
</evidence>
<feature type="coiled-coil region" evidence="1">
    <location>
        <begin position="116"/>
        <end position="151"/>
    </location>
</feature>
<keyword evidence="3" id="KW-1185">Reference proteome</keyword>
<dbReference type="AlphaFoldDB" id="A0A9N7W1F6"/>
<dbReference type="GO" id="GO:0005184">
    <property type="term" value="F:neuropeptide hormone activity"/>
    <property type="evidence" value="ECO:0007669"/>
    <property type="project" value="InterPro"/>
</dbReference>